<dbReference type="EMBL" id="AFOJ01000002">
    <property type="protein sequence ID" value="EGM53126.1"/>
    <property type="molecule type" value="Genomic_DNA"/>
</dbReference>
<proteinExistence type="predicted"/>
<gene>
    <name evidence="1" type="ORF">LRU_00262</name>
</gene>
<name>F7QXX7_9LACO</name>
<sequence length="35" mass="3805">MTGASTSVKADEVVATDQNIEDCFFYVVAKHIPAF</sequence>
<evidence type="ECO:0000313" key="1">
    <source>
        <dbReference type="EMBL" id="EGM53126.1"/>
    </source>
</evidence>
<organism evidence="1 2">
    <name type="scientific">Ligilactobacillus ruminis SPM0211</name>
    <dbReference type="NCBI Taxonomy" id="1040964"/>
    <lineage>
        <taxon>Bacteria</taxon>
        <taxon>Bacillati</taxon>
        <taxon>Bacillota</taxon>
        <taxon>Bacilli</taxon>
        <taxon>Lactobacillales</taxon>
        <taxon>Lactobacillaceae</taxon>
        <taxon>Ligilactobacillus</taxon>
    </lineage>
</organism>
<protein>
    <submittedName>
        <fullName evidence="1">Uncharacterized protein</fullName>
    </submittedName>
</protein>
<dbReference type="Proteomes" id="UP000002971">
    <property type="component" value="Unassembled WGS sequence"/>
</dbReference>
<accession>F7QXX7</accession>
<dbReference type="AlphaFoldDB" id="F7QXX7"/>
<reference evidence="1 2" key="1">
    <citation type="journal article" date="2011" name="J. Bacteriol.">
        <title>Genome Sequence of Lactobacillus ruminis SPM0211, Isolated from a Fecal Sample from a Healthy Korean.</title>
        <authorList>
            <person name="Lee S."/>
            <person name="Cho Y.J."/>
            <person name="Lee A.H."/>
            <person name="Chun J."/>
            <person name="Ha N.J."/>
            <person name="Ko G."/>
        </authorList>
    </citation>
    <scope>NUCLEOTIDE SEQUENCE [LARGE SCALE GENOMIC DNA]</scope>
    <source>
        <strain evidence="1 2">SPM0211</strain>
    </source>
</reference>
<comment type="caution">
    <text evidence="1">The sequence shown here is derived from an EMBL/GenBank/DDBJ whole genome shotgun (WGS) entry which is preliminary data.</text>
</comment>
<evidence type="ECO:0000313" key="2">
    <source>
        <dbReference type="Proteomes" id="UP000002971"/>
    </source>
</evidence>